<name>A0A0D8Y3X8_DICVI</name>
<dbReference type="OrthoDB" id="1607513at2759"/>
<protein>
    <recommendedName>
        <fullName evidence="3">HAT C-terminal dimerisation domain-containing protein</fullName>
    </recommendedName>
</protein>
<dbReference type="EMBL" id="KN716240">
    <property type="protein sequence ID" value="KJH49261.1"/>
    <property type="molecule type" value="Genomic_DNA"/>
</dbReference>
<proteinExistence type="predicted"/>
<dbReference type="STRING" id="29172.A0A0D8Y3X8"/>
<evidence type="ECO:0000313" key="2">
    <source>
        <dbReference type="Proteomes" id="UP000053766"/>
    </source>
</evidence>
<evidence type="ECO:0008006" key="3">
    <source>
        <dbReference type="Google" id="ProtNLM"/>
    </source>
</evidence>
<dbReference type="AlphaFoldDB" id="A0A0D8Y3X8"/>
<dbReference type="SUPFAM" id="SSF53098">
    <property type="entry name" value="Ribonuclease H-like"/>
    <property type="match status" value="1"/>
</dbReference>
<organism evidence="1 2">
    <name type="scientific">Dictyocaulus viviparus</name>
    <name type="common">Bovine lungworm</name>
    <dbReference type="NCBI Taxonomy" id="29172"/>
    <lineage>
        <taxon>Eukaryota</taxon>
        <taxon>Metazoa</taxon>
        <taxon>Ecdysozoa</taxon>
        <taxon>Nematoda</taxon>
        <taxon>Chromadorea</taxon>
        <taxon>Rhabditida</taxon>
        <taxon>Rhabditina</taxon>
        <taxon>Rhabditomorpha</taxon>
        <taxon>Strongyloidea</taxon>
        <taxon>Metastrongylidae</taxon>
        <taxon>Dictyocaulus</taxon>
    </lineage>
</organism>
<reference evidence="2" key="2">
    <citation type="journal article" date="2016" name="Sci. Rep.">
        <title>Dictyocaulus viviparus genome, variome and transcriptome elucidate lungworm biology and support future intervention.</title>
        <authorList>
            <person name="McNulty S.N."/>
            <person name="Strube C."/>
            <person name="Rosa B.A."/>
            <person name="Martin J.C."/>
            <person name="Tyagi R."/>
            <person name="Choi Y.J."/>
            <person name="Wang Q."/>
            <person name="Hallsworth Pepin K."/>
            <person name="Zhang X."/>
            <person name="Ozersky P."/>
            <person name="Wilson R.K."/>
            <person name="Sternberg P.W."/>
            <person name="Gasser R.B."/>
            <person name="Mitreva M."/>
        </authorList>
    </citation>
    <scope>NUCLEOTIDE SEQUENCE [LARGE SCALE GENOMIC DNA]</scope>
    <source>
        <strain evidence="2">HannoverDv2000</strain>
    </source>
</reference>
<dbReference type="SUPFAM" id="SSF140996">
    <property type="entry name" value="Hermes dimerisation domain"/>
    <property type="match status" value="1"/>
</dbReference>
<evidence type="ECO:0000313" key="1">
    <source>
        <dbReference type="EMBL" id="KJH49261.1"/>
    </source>
</evidence>
<dbReference type="Proteomes" id="UP000053766">
    <property type="component" value="Unassembled WGS sequence"/>
</dbReference>
<dbReference type="InterPro" id="IPR012337">
    <property type="entry name" value="RNaseH-like_sf"/>
</dbReference>
<accession>A0A0D8Y3X8</accession>
<sequence>MSEIACNFRSFVTLLGFTFFFHPQSESSSSAQLISQTSGEVSIGDVDREVLTDSIVKCCALDLIDPDIFSGKGFRALLDRMWQLSKRSGSSPNDVFPDSQMLHSFHLKRNKNPIQALQTNLRFCTDDLKNELSRTSQGVCLAVELLSYSNKKLFKACRSYLEIIITNFFFDFGTQKLFLTQQHIDWKKVVLRLTMIYIEIVFKSRENQSLAEIVNNVVNNYDLDRNLLRITCASSSEDFTPAKCFHDIKEKLKEVLHAVLSSCSVQVLPWIAIVDQIVKSLTDYNIPLPFPCRKGGDDIFNFYPLLRDFNYHYPTIQEMIQSKPQGLQMLLASLNVEHLRELEEFLGPFQETYESLAEEQPNFHKKASELLVREQSSTITVEHRIAAILNPRHNRKLNLICTDHERSQACERIRTLCGIRTQREPLSRDSSSEGEPYRKRRMFLNSLEDDPVGDDELECYLRSQYPAQQTRDVVLFWSTVGQTQFPLLASLARRILSVPALAPKTIFDERHASVQPEQLHTFLMLRSMFDTEREE</sequence>
<reference evidence="1 2" key="1">
    <citation type="submission" date="2013-11" db="EMBL/GenBank/DDBJ databases">
        <title>Draft genome of the bovine lungworm Dictyocaulus viviparus.</title>
        <authorList>
            <person name="Mitreva M."/>
        </authorList>
    </citation>
    <scope>NUCLEOTIDE SEQUENCE [LARGE SCALE GENOMIC DNA]</scope>
    <source>
        <strain evidence="1 2">HannoverDv2000</strain>
    </source>
</reference>
<keyword evidence="2" id="KW-1185">Reference proteome</keyword>
<gene>
    <name evidence="1" type="ORF">DICVIV_04583</name>
</gene>